<protein>
    <submittedName>
        <fullName evidence="1">Uncharacterized protein</fullName>
    </submittedName>
</protein>
<keyword evidence="2" id="KW-1185">Reference proteome</keyword>
<dbReference type="Proteomes" id="UP001431532">
    <property type="component" value="Unassembled WGS sequence"/>
</dbReference>
<dbReference type="AlphaFoldDB" id="A0AAW6U8J3"/>
<gene>
    <name evidence="1" type="ORF">QJ521_06720</name>
</gene>
<reference evidence="1" key="1">
    <citation type="submission" date="2023-05" db="EMBL/GenBank/DDBJ databases">
        <title>Mariniplasma microaerophilum sp. nov., a novel anaerobic mollicute isolated from terrestrial mud volcano, Taman Peninsula, Russia.</title>
        <authorList>
            <person name="Khomyakova M.A."/>
            <person name="Merkel A.Y."/>
            <person name="Slobodkin A.I."/>
        </authorList>
    </citation>
    <scope>NUCLEOTIDE SEQUENCE</scope>
    <source>
        <strain evidence="1">M4Ah</strain>
    </source>
</reference>
<evidence type="ECO:0000313" key="1">
    <source>
        <dbReference type="EMBL" id="MDI6453250.1"/>
    </source>
</evidence>
<organism evidence="1 2">
    <name type="scientific">Peloplasma aerotolerans</name>
    <dbReference type="NCBI Taxonomy" id="3044389"/>
    <lineage>
        <taxon>Bacteria</taxon>
        <taxon>Bacillati</taxon>
        <taxon>Mycoplasmatota</taxon>
        <taxon>Mollicutes</taxon>
        <taxon>Acholeplasmatales</taxon>
        <taxon>Acholeplasmataceae</taxon>
        <taxon>Peloplasma</taxon>
    </lineage>
</organism>
<accession>A0AAW6U8J3</accession>
<name>A0AAW6U8J3_9MOLU</name>
<proteinExistence type="predicted"/>
<comment type="caution">
    <text evidence="1">The sequence shown here is derived from an EMBL/GenBank/DDBJ whole genome shotgun (WGS) entry which is preliminary data.</text>
</comment>
<dbReference type="RefSeq" id="WP_282839680.1">
    <property type="nucleotide sequence ID" value="NZ_JASCXW010000022.1"/>
</dbReference>
<sequence>MNLKFKIHRNPRSDEEIESLIQEFGDQTEWDGSRIFDPKNPDHLLSEPKVWLKCQRCGKEIEFSYESLAHLNYSTKGLPFIMCTTCNVKKGIMFPRDLTE</sequence>
<evidence type="ECO:0000313" key="2">
    <source>
        <dbReference type="Proteomes" id="UP001431532"/>
    </source>
</evidence>
<dbReference type="EMBL" id="JASCXW010000022">
    <property type="protein sequence ID" value="MDI6453250.1"/>
    <property type="molecule type" value="Genomic_DNA"/>
</dbReference>